<organism evidence="1 2">
    <name type="scientific">Rubroshorea leprosula</name>
    <dbReference type="NCBI Taxonomy" id="152421"/>
    <lineage>
        <taxon>Eukaryota</taxon>
        <taxon>Viridiplantae</taxon>
        <taxon>Streptophyta</taxon>
        <taxon>Embryophyta</taxon>
        <taxon>Tracheophyta</taxon>
        <taxon>Spermatophyta</taxon>
        <taxon>Magnoliopsida</taxon>
        <taxon>eudicotyledons</taxon>
        <taxon>Gunneridae</taxon>
        <taxon>Pentapetalae</taxon>
        <taxon>rosids</taxon>
        <taxon>malvids</taxon>
        <taxon>Malvales</taxon>
        <taxon>Dipterocarpaceae</taxon>
        <taxon>Rubroshorea</taxon>
    </lineage>
</organism>
<dbReference type="EMBL" id="BPVZ01000103">
    <property type="protein sequence ID" value="GKV33944.1"/>
    <property type="molecule type" value="Genomic_DNA"/>
</dbReference>
<proteinExistence type="predicted"/>
<reference evidence="1 2" key="1">
    <citation type="journal article" date="2021" name="Commun. Biol.">
        <title>The genome of Shorea leprosula (Dipterocarpaceae) highlights the ecological relevance of drought in aseasonal tropical rainforests.</title>
        <authorList>
            <person name="Ng K.K.S."/>
            <person name="Kobayashi M.J."/>
            <person name="Fawcett J.A."/>
            <person name="Hatakeyama M."/>
            <person name="Paape T."/>
            <person name="Ng C.H."/>
            <person name="Ang C.C."/>
            <person name="Tnah L.H."/>
            <person name="Lee C.T."/>
            <person name="Nishiyama T."/>
            <person name="Sese J."/>
            <person name="O'Brien M.J."/>
            <person name="Copetti D."/>
            <person name="Mohd Noor M.I."/>
            <person name="Ong R.C."/>
            <person name="Putra M."/>
            <person name="Sireger I.Z."/>
            <person name="Indrioko S."/>
            <person name="Kosugi Y."/>
            <person name="Izuno A."/>
            <person name="Isagi Y."/>
            <person name="Lee S.L."/>
            <person name="Shimizu K.K."/>
        </authorList>
    </citation>
    <scope>NUCLEOTIDE SEQUENCE [LARGE SCALE GENOMIC DNA]</scope>
    <source>
        <strain evidence="1">214</strain>
    </source>
</reference>
<name>A0AAV5LA17_9ROSI</name>
<accession>A0AAV5LA17</accession>
<keyword evidence="2" id="KW-1185">Reference proteome</keyword>
<evidence type="ECO:0000313" key="1">
    <source>
        <dbReference type="EMBL" id="GKV33944.1"/>
    </source>
</evidence>
<sequence>MGIRAHPSSDMAEIQIQDSADPWAHLVALGDLAALKQTGTVSGFTEQFDLVFHQTTLTEKQAVCFFVDGLKEEIQPTVRLFKPQSLYDAYCLAFLQESCLEDVQGIANTPKPILEQQEIPRAVGEIAQVAEAEQEKTTAGERDKLAAVELDQKLPLVTPIADDGFPISCEVAKDEPTNESAGMVQNQPPALEIAHAMEGESTLLSQGDQVVEIEQTFGELNSSTHKLFDEMLELSGLETTSISRRQYTDRLKSWCKEKVHEDFDPTLVTLGQKGMADEYLEPLALLFPKPGLSISLSLTGIKAFVNCDGGSLTRPEGMIDLLGMEVAWNADKKSSKGGSVHGHLVQDDVLVSVNWKKFIESFGQTQISGRKTLAFLTQLTTVILTERSAISSPMTTVVLHRKMVDKGGRAKLKSVPMASRLLANSTWKDFHILLLQYMKFHTWRNDSSNYGNATWVVSFDLVAISHIS</sequence>
<gene>
    <name evidence="1" type="ORF">SLEP1_g42380</name>
</gene>
<dbReference type="Proteomes" id="UP001054252">
    <property type="component" value="Unassembled WGS sequence"/>
</dbReference>
<comment type="caution">
    <text evidence="1">The sequence shown here is derived from an EMBL/GenBank/DDBJ whole genome shotgun (WGS) entry which is preliminary data.</text>
</comment>
<dbReference type="AlphaFoldDB" id="A0AAV5LA17"/>
<protein>
    <submittedName>
        <fullName evidence="1">Uncharacterized protein</fullName>
    </submittedName>
</protein>
<evidence type="ECO:0000313" key="2">
    <source>
        <dbReference type="Proteomes" id="UP001054252"/>
    </source>
</evidence>